<gene>
    <name evidence="2" type="ORF">GCM10009801_09410</name>
</gene>
<dbReference type="InterPro" id="IPR000182">
    <property type="entry name" value="GNAT_dom"/>
</dbReference>
<dbReference type="PROSITE" id="PS51186">
    <property type="entry name" value="GNAT"/>
    <property type="match status" value="1"/>
</dbReference>
<feature type="domain" description="N-acetyltransferase" evidence="1">
    <location>
        <begin position="4"/>
        <end position="145"/>
    </location>
</feature>
<dbReference type="Gene3D" id="3.40.630.30">
    <property type="match status" value="1"/>
</dbReference>
<dbReference type="Proteomes" id="UP001500016">
    <property type="component" value="Unassembled WGS sequence"/>
</dbReference>
<evidence type="ECO:0000313" key="2">
    <source>
        <dbReference type="EMBL" id="GAA2064634.1"/>
    </source>
</evidence>
<dbReference type="InterPro" id="IPR053144">
    <property type="entry name" value="Acetyltransferase_Butenolide"/>
</dbReference>
<dbReference type="CDD" id="cd04301">
    <property type="entry name" value="NAT_SF"/>
    <property type="match status" value="1"/>
</dbReference>
<protein>
    <submittedName>
        <fullName evidence="2">GNAT family N-acetyltransferase</fullName>
    </submittedName>
</protein>
<dbReference type="SUPFAM" id="SSF55729">
    <property type="entry name" value="Acyl-CoA N-acyltransferases (Nat)"/>
    <property type="match status" value="1"/>
</dbReference>
<evidence type="ECO:0000313" key="3">
    <source>
        <dbReference type="Proteomes" id="UP001500016"/>
    </source>
</evidence>
<accession>A0ABP5H4E3</accession>
<evidence type="ECO:0000259" key="1">
    <source>
        <dbReference type="PROSITE" id="PS51186"/>
    </source>
</evidence>
<organism evidence="2 3">
    <name type="scientific">Streptomyces albiaxialis</name>
    <dbReference type="NCBI Taxonomy" id="329523"/>
    <lineage>
        <taxon>Bacteria</taxon>
        <taxon>Bacillati</taxon>
        <taxon>Actinomycetota</taxon>
        <taxon>Actinomycetes</taxon>
        <taxon>Kitasatosporales</taxon>
        <taxon>Streptomycetaceae</taxon>
        <taxon>Streptomyces</taxon>
    </lineage>
</organism>
<dbReference type="PANTHER" id="PTHR43233">
    <property type="entry name" value="FAMILY N-ACETYLTRANSFERASE, PUTATIVE (AFU_ORTHOLOGUE AFUA_6G03350)-RELATED"/>
    <property type="match status" value="1"/>
</dbReference>
<dbReference type="Pfam" id="PF13673">
    <property type="entry name" value="Acetyltransf_10"/>
    <property type="match status" value="1"/>
</dbReference>
<dbReference type="RefSeq" id="WP_344524188.1">
    <property type="nucleotide sequence ID" value="NZ_BAAAPE010000001.1"/>
</dbReference>
<keyword evidence="3" id="KW-1185">Reference proteome</keyword>
<reference evidence="3" key="1">
    <citation type="journal article" date="2019" name="Int. J. Syst. Evol. Microbiol.">
        <title>The Global Catalogue of Microorganisms (GCM) 10K type strain sequencing project: providing services to taxonomists for standard genome sequencing and annotation.</title>
        <authorList>
            <consortium name="The Broad Institute Genomics Platform"/>
            <consortium name="The Broad Institute Genome Sequencing Center for Infectious Disease"/>
            <person name="Wu L."/>
            <person name="Ma J."/>
        </authorList>
    </citation>
    <scope>NUCLEOTIDE SEQUENCE [LARGE SCALE GENOMIC DNA]</scope>
    <source>
        <strain evidence="3">JCM 15478</strain>
    </source>
</reference>
<dbReference type="InterPro" id="IPR016181">
    <property type="entry name" value="Acyl_CoA_acyltransferase"/>
</dbReference>
<dbReference type="PANTHER" id="PTHR43233:SF1">
    <property type="entry name" value="FAMILY N-ACETYLTRANSFERASE, PUTATIVE (AFU_ORTHOLOGUE AFUA_6G03350)-RELATED"/>
    <property type="match status" value="1"/>
</dbReference>
<name>A0ABP5H4E3_9ACTN</name>
<sequence length="151" mass="16506">MHQVMLTRATAQDAPALTAMVRTSRAYEGVYAPMVEGYEVGASYIEHHEVFKATDTTTGALLGFYALLLEPPELDLAFVADEAQGRGVGRALLSHMCERARAAGLKNVRVVSHPPAERFYLRMGAERVGTVPAKPPAVAWPRPDLRFRLTG</sequence>
<comment type="caution">
    <text evidence="2">The sequence shown here is derived from an EMBL/GenBank/DDBJ whole genome shotgun (WGS) entry which is preliminary data.</text>
</comment>
<dbReference type="EMBL" id="BAAAPE010000001">
    <property type="protein sequence ID" value="GAA2064634.1"/>
    <property type="molecule type" value="Genomic_DNA"/>
</dbReference>
<proteinExistence type="predicted"/>